<dbReference type="STRING" id="266117.Rxyl_0721"/>
<dbReference type="EMBL" id="CP000386">
    <property type="protein sequence ID" value="ABG03691.1"/>
    <property type="molecule type" value="Genomic_DNA"/>
</dbReference>
<name>Q1AY37_RUBXD</name>
<evidence type="ECO:0000313" key="1">
    <source>
        <dbReference type="EMBL" id="ABG03691.1"/>
    </source>
</evidence>
<dbReference type="HOGENOM" id="CLU_121888_3_0_11"/>
<dbReference type="OrthoDB" id="952780at2"/>
<evidence type="ECO:0008006" key="3">
    <source>
        <dbReference type="Google" id="ProtNLM"/>
    </source>
</evidence>
<dbReference type="Gene3D" id="1.10.490.110">
    <property type="entry name" value="Uncharacterized conserved protein DUF2267"/>
    <property type="match status" value="1"/>
</dbReference>
<reference evidence="1 2" key="1">
    <citation type="submission" date="2006-06" db="EMBL/GenBank/DDBJ databases">
        <title>Complete sequence of Rubrobacter xylanophilus DSM 9941.</title>
        <authorList>
            <consortium name="US DOE Joint Genome Institute"/>
            <person name="Copeland A."/>
            <person name="Lucas S."/>
            <person name="Lapidus A."/>
            <person name="Barry K."/>
            <person name="Detter J.C."/>
            <person name="Glavina del Rio T."/>
            <person name="Hammon N."/>
            <person name="Israni S."/>
            <person name="Dalin E."/>
            <person name="Tice H."/>
            <person name="Pitluck S."/>
            <person name="Munk A.C."/>
            <person name="Brettin T."/>
            <person name="Bruce D."/>
            <person name="Han C."/>
            <person name="Tapia R."/>
            <person name="Gilna P."/>
            <person name="Schmutz J."/>
            <person name="Larimer F."/>
            <person name="Land M."/>
            <person name="Hauser L."/>
            <person name="Kyrpides N."/>
            <person name="Lykidis A."/>
            <person name="da Costa M.S."/>
            <person name="Rainey F.A."/>
            <person name="Empadinhas N."/>
            <person name="Jolivet E."/>
            <person name="Battista J.R."/>
            <person name="Richardson P."/>
        </authorList>
    </citation>
    <scope>NUCLEOTIDE SEQUENCE [LARGE SCALE GENOMIC DNA]</scope>
    <source>
        <strain evidence="2">DSM 9941 / NBRC 16129 / PRD-1</strain>
    </source>
</reference>
<dbReference type="InterPro" id="IPR038282">
    <property type="entry name" value="DUF2267_sf"/>
</dbReference>
<gene>
    <name evidence="1" type="ordered locus">Rxyl_0721</name>
</gene>
<dbReference type="InterPro" id="IPR018727">
    <property type="entry name" value="DUF2267"/>
</dbReference>
<sequence>MKYHEFIAEVRRRASLGSNEEAEAAARATLGTLAERLAGGEPHDLASQLPEELAGYVRYEGEQQSDPFSLEEFYRRVAQKEGTEVADASRHARVVMEVVREAVTPGELDDVRSQLPAEYGPLFGEGG</sequence>
<dbReference type="Proteomes" id="UP000006637">
    <property type="component" value="Chromosome"/>
</dbReference>
<dbReference type="Pfam" id="PF10025">
    <property type="entry name" value="DUF2267"/>
    <property type="match status" value="1"/>
</dbReference>
<dbReference type="AlphaFoldDB" id="Q1AY37"/>
<organism evidence="1 2">
    <name type="scientific">Rubrobacter xylanophilus (strain DSM 9941 / JCM 11954 / NBRC 16129 / PRD-1)</name>
    <dbReference type="NCBI Taxonomy" id="266117"/>
    <lineage>
        <taxon>Bacteria</taxon>
        <taxon>Bacillati</taxon>
        <taxon>Actinomycetota</taxon>
        <taxon>Rubrobacteria</taxon>
        <taxon>Rubrobacterales</taxon>
        <taxon>Rubrobacteraceae</taxon>
        <taxon>Rubrobacter</taxon>
    </lineage>
</organism>
<accession>Q1AY37</accession>
<dbReference type="KEGG" id="rxy:Rxyl_0721"/>
<protein>
    <recommendedName>
        <fullName evidence="3">DUF2267 domain-containing protein</fullName>
    </recommendedName>
</protein>
<evidence type="ECO:0000313" key="2">
    <source>
        <dbReference type="Proteomes" id="UP000006637"/>
    </source>
</evidence>
<keyword evidence="2" id="KW-1185">Reference proteome</keyword>
<dbReference type="eggNOG" id="COG5502">
    <property type="taxonomic scope" value="Bacteria"/>
</dbReference>
<dbReference type="RefSeq" id="WP_011563709.1">
    <property type="nucleotide sequence ID" value="NC_008148.1"/>
</dbReference>
<proteinExistence type="predicted"/>